<keyword evidence="1" id="KW-0175">Coiled coil</keyword>
<reference evidence="3" key="1">
    <citation type="submission" date="2025-08" db="UniProtKB">
        <authorList>
            <consortium name="RefSeq"/>
        </authorList>
    </citation>
    <scope>IDENTIFICATION</scope>
    <source>
        <tissue evidence="3">Muscle</tissue>
    </source>
</reference>
<evidence type="ECO:0000313" key="2">
    <source>
        <dbReference type="Proteomes" id="UP000504611"/>
    </source>
</evidence>
<organism evidence="2 3">
    <name type="scientific">Notothenia coriiceps</name>
    <name type="common">black rockcod</name>
    <dbReference type="NCBI Taxonomy" id="8208"/>
    <lineage>
        <taxon>Eukaryota</taxon>
        <taxon>Metazoa</taxon>
        <taxon>Chordata</taxon>
        <taxon>Craniata</taxon>
        <taxon>Vertebrata</taxon>
        <taxon>Euteleostomi</taxon>
        <taxon>Actinopterygii</taxon>
        <taxon>Neopterygii</taxon>
        <taxon>Teleostei</taxon>
        <taxon>Neoteleostei</taxon>
        <taxon>Acanthomorphata</taxon>
        <taxon>Eupercaria</taxon>
        <taxon>Perciformes</taxon>
        <taxon>Notothenioidei</taxon>
        <taxon>Nototheniidae</taxon>
        <taxon>Notothenia</taxon>
    </lineage>
</organism>
<gene>
    <name evidence="3" type="primary">LOC104945994</name>
</gene>
<dbReference type="GO" id="GO:0007018">
    <property type="term" value="P:microtubule-based movement"/>
    <property type="evidence" value="ECO:0007669"/>
    <property type="project" value="InterPro"/>
</dbReference>
<dbReference type="AlphaFoldDB" id="A0A6I9N7K0"/>
<dbReference type="InterPro" id="IPR027640">
    <property type="entry name" value="Kinesin-like_fam"/>
</dbReference>
<feature type="coiled-coil region" evidence="1">
    <location>
        <begin position="12"/>
        <end position="39"/>
    </location>
</feature>
<name>A0A6I9N7K0_9TELE</name>
<protein>
    <submittedName>
        <fullName evidence="3">Kinesin-like protein KIF26A</fullName>
    </submittedName>
</protein>
<sequence>GLIYFTGRLRMLEKRQEQIRELSSKHQQLKEELEEAKSRLSLPPAKWTGEFEVDQDLDRGSQEFLEALLRTTEDLQDCVILCKSRVMMETCFDTAAQDEQQGVGEEAARTRKVV</sequence>
<accession>A0A6I9N7K0</accession>
<dbReference type="KEGG" id="ncc:104945994"/>
<evidence type="ECO:0000256" key="1">
    <source>
        <dbReference type="SAM" id="Coils"/>
    </source>
</evidence>
<dbReference type="Proteomes" id="UP000504611">
    <property type="component" value="Unplaced"/>
</dbReference>
<dbReference type="RefSeq" id="XP_010770035.1">
    <property type="nucleotide sequence ID" value="XM_010771733.1"/>
</dbReference>
<dbReference type="PANTHER" id="PTHR21608:SF5">
    <property type="entry name" value="KINESIN FAMILY MEMBER 26AA"/>
    <property type="match status" value="1"/>
</dbReference>
<keyword evidence="2" id="KW-1185">Reference proteome</keyword>
<dbReference type="GO" id="GO:0003777">
    <property type="term" value="F:microtubule motor activity"/>
    <property type="evidence" value="ECO:0007669"/>
    <property type="project" value="InterPro"/>
</dbReference>
<dbReference type="PANTHER" id="PTHR21608">
    <property type="entry name" value="KINESIN-LIKE PROTEIN CG14535"/>
    <property type="match status" value="1"/>
</dbReference>
<feature type="non-terminal residue" evidence="3">
    <location>
        <position position="1"/>
    </location>
</feature>
<evidence type="ECO:0000313" key="3">
    <source>
        <dbReference type="RefSeq" id="XP_010770035.1"/>
    </source>
</evidence>
<proteinExistence type="predicted"/>
<dbReference type="OrthoDB" id="8862460at2759"/>
<dbReference type="GeneID" id="104945994"/>